<comment type="caution">
    <text evidence="1">The sequence shown here is derived from an EMBL/GenBank/DDBJ whole genome shotgun (WGS) entry which is preliminary data.</text>
</comment>
<protein>
    <submittedName>
        <fullName evidence="1">Uncharacterized protein</fullName>
    </submittedName>
</protein>
<evidence type="ECO:0000313" key="1">
    <source>
        <dbReference type="EMBL" id="CAB1428459.1"/>
    </source>
</evidence>
<evidence type="ECO:0000313" key="2">
    <source>
        <dbReference type="Proteomes" id="UP001153269"/>
    </source>
</evidence>
<reference evidence="1" key="1">
    <citation type="submission" date="2020-03" db="EMBL/GenBank/DDBJ databases">
        <authorList>
            <person name="Weist P."/>
        </authorList>
    </citation>
    <scope>NUCLEOTIDE SEQUENCE</scope>
</reference>
<dbReference type="EMBL" id="CADEAL010001057">
    <property type="protein sequence ID" value="CAB1428459.1"/>
    <property type="molecule type" value="Genomic_DNA"/>
</dbReference>
<gene>
    <name evidence="1" type="ORF">PLEPLA_LOCUS16432</name>
</gene>
<name>A0A9N7UDV1_PLEPL</name>
<organism evidence="1 2">
    <name type="scientific">Pleuronectes platessa</name>
    <name type="common">European plaice</name>
    <dbReference type="NCBI Taxonomy" id="8262"/>
    <lineage>
        <taxon>Eukaryota</taxon>
        <taxon>Metazoa</taxon>
        <taxon>Chordata</taxon>
        <taxon>Craniata</taxon>
        <taxon>Vertebrata</taxon>
        <taxon>Euteleostomi</taxon>
        <taxon>Actinopterygii</taxon>
        <taxon>Neopterygii</taxon>
        <taxon>Teleostei</taxon>
        <taxon>Neoteleostei</taxon>
        <taxon>Acanthomorphata</taxon>
        <taxon>Carangaria</taxon>
        <taxon>Pleuronectiformes</taxon>
        <taxon>Pleuronectoidei</taxon>
        <taxon>Pleuronectidae</taxon>
        <taxon>Pleuronectes</taxon>
    </lineage>
</organism>
<dbReference type="Proteomes" id="UP001153269">
    <property type="component" value="Unassembled WGS sequence"/>
</dbReference>
<proteinExistence type="predicted"/>
<keyword evidence="2" id="KW-1185">Reference proteome</keyword>
<accession>A0A9N7UDV1</accession>
<dbReference type="AlphaFoldDB" id="A0A9N7UDV1"/>
<sequence>MGEVYGINGGHSRALPGDRVQRERHRICDKTSLMKVCWLHKPNAGPGSGSTTSLKGPIVPCQSLSLSALKWPLWPTEWPSLFIAWQRKRGGVWPQVQWWTVSPHHEPHQPQSAPCCPAHCSHG</sequence>